<sequence length="130" mass="14550">MNTKQVKIIYWVSTLFLGFVGLAGIANILMVEELVQTTRALGLPTYFMPFFGVVKVVGAIAILVPALRRFQQAAYFGFIFYFIGATYTLMATDSGPEKWGVTLLILTAAGVSYWAWQQRFQSEFSSRVSQ</sequence>
<comment type="subcellular location">
    <subcellularLocation>
        <location evidence="1">Membrane</location>
        <topology evidence="1">Multi-pass membrane protein</topology>
    </subcellularLocation>
</comment>
<dbReference type="EMBL" id="CAJRAF010000002">
    <property type="protein sequence ID" value="CAG4997330.1"/>
    <property type="molecule type" value="Genomic_DNA"/>
</dbReference>
<feature type="transmembrane region" description="Helical" evidence="5">
    <location>
        <begin position="9"/>
        <end position="31"/>
    </location>
</feature>
<keyword evidence="4 5" id="KW-0472">Membrane</keyword>
<dbReference type="RefSeq" id="WP_215238459.1">
    <property type="nucleotide sequence ID" value="NZ_CAJRAF010000002.1"/>
</dbReference>
<keyword evidence="2 5" id="KW-0812">Transmembrane</keyword>
<reference evidence="6" key="1">
    <citation type="submission" date="2021-04" db="EMBL/GenBank/DDBJ databases">
        <authorList>
            <person name="Rodrigo-Torres L."/>
            <person name="Arahal R. D."/>
            <person name="Lucena T."/>
        </authorList>
    </citation>
    <scope>NUCLEOTIDE SEQUENCE</scope>
    <source>
        <strain evidence="6">CECT 9275</strain>
    </source>
</reference>
<evidence type="ECO:0000256" key="3">
    <source>
        <dbReference type="ARBA" id="ARBA00022989"/>
    </source>
</evidence>
<evidence type="ECO:0008006" key="8">
    <source>
        <dbReference type="Google" id="ProtNLM"/>
    </source>
</evidence>
<dbReference type="InterPro" id="IPR032808">
    <property type="entry name" value="DoxX"/>
</dbReference>
<accession>A0A916JAW4</accession>
<dbReference type="AlphaFoldDB" id="A0A916JAW4"/>
<evidence type="ECO:0000313" key="6">
    <source>
        <dbReference type="EMBL" id="CAG4997330.1"/>
    </source>
</evidence>
<gene>
    <name evidence="6" type="ORF">DYBT9275_01747</name>
</gene>
<evidence type="ECO:0000313" key="7">
    <source>
        <dbReference type="Proteomes" id="UP000680038"/>
    </source>
</evidence>
<organism evidence="6 7">
    <name type="scientific">Dyadobacter helix</name>
    <dbReference type="NCBI Taxonomy" id="2822344"/>
    <lineage>
        <taxon>Bacteria</taxon>
        <taxon>Pseudomonadati</taxon>
        <taxon>Bacteroidota</taxon>
        <taxon>Cytophagia</taxon>
        <taxon>Cytophagales</taxon>
        <taxon>Spirosomataceae</taxon>
        <taxon>Dyadobacter</taxon>
    </lineage>
</organism>
<dbReference type="Pfam" id="PF13564">
    <property type="entry name" value="DoxX_2"/>
    <property type="match status" value="1"/>
</dbReference>
<evidence type="ECO:0000256" key="2">
    <source>
        <dbReference type="ARBA" id="ARBA00022692"/>
    </source>
</evidence>
<protein>
    <recommendedName>
        <fullName evidence="8">DoxX-like family protein</fullName>
    </recommendedName>
</protein>
<feature type="transmembrane region" description="Helical" evidence="5">
    <location>
        <begin position="74"/>
        <end position="92"/>
    </location>
</feature>
<feature type="transmembrane region" description="Helical" evidence="5">
    <location>
        <begin position="46"/>
        <end position="67"/>
    </location>
</feature>
<evidence type="ECO:0000256" key="1">
    <source>
        <dbReference type="ARBA" id="ARBA00004141"/>
    </source>
</evidence>
<comment type="caution">
    <text evidence="6">The sequence shown here is derived from an EMBL/GenBank/DDBJ whole genome shotgun (WGS) entry which is preliminary data.</text>
</comment>
<proteinExistence type="predicted"/>
<name>A0A916JAW4_9BACT</name>
<evidence type="ECO:0000256" key="4">
    <source>
        <dbReference type="ARBA" id="ARBA00023136"/>
    </source>
</evidence>
<dbReference type="GO" id="GO:0016020">
    <property type="term" value="C:membrane"/>
    <property type="evidence" value="ECO:0007669"/>
    <property type="project" value="UniProtKB-SubCell"/>
</dbReference>
<dbReference type="Proteomes" id="UP000680038">
    <property type="component" value="Unassembled WGS sequence"/>
</dbReference>
<evidence type="ECO:0000256" key="5">
    <source>
        <dbReference type="SAM" id="Phobius"/>
    </source>
</evidence>
<feature type="transmembrane region" description="Helical" evidence="5">
    <location>
        <begin position="98"/>
        <end position="116"/>
    </location>
</feature>
<keyword evidence="7" id="KW-1185">Reference proteome</keyword>
<keyword evidence="3 5" id="KW-1133">Transmembrane helix</keyword>